<name>A0A7W7LQG7_9ACTN</name>
<feature type="transmembrane region" description="Helical" evidence="1">
    <location>
        <begin position="100"/>
        <end position="121"/>
    </location>
</feature>
<evidence type="ECO:0000313" key="3">
    <source>
        <dbReference type="Proteomes" id="UP000556084"/>
    </source>
</evidence>
<dbReference type="InterPro" id="IPR009339">
    <property type="entry name" value="DUF998"/>
</dbReference>
<keyword evidence="3" id="KW-1185">Reference proteome</keyword>
<feature type="transmembrane region" description="Helical" evidence="1">
    <location>
        <begin position="161"/>
        <end position="180"/>
    </location>
</feature>
<feature type="transmembrane region" description="Helical" evidence="1">
    <location>
        <begin position="192"/>
        <end position="212"/>
    </location>
</feature>
<comment type="caution">
    <text evidence="2">The sequence shown here is derived from an EMBL/GenBank/DDBJ whole genome shotgun (WGS) entry which is preliminary data.</text>
</comment>
<dbReference type="RefSeq" id="WP_184349802.1">
    <property type="nucleotide sequence ID" value="NZ_JACHJH010000004.1"/>
</dbReference>
<feature type="transmembrane region" description="Helical" evidence="1">
    <location>
        <begin position="75"/>
        <end position="93"/>
    </location>
</feature>
<gene>
    <name evidence="2" type="ORF">FHS39_002972</name>
</gene>
<organism evidence="2 3">
    <name type="scientific">Streptomyces olivoverticillatus</name>
    <dbReference type="NCBI Taxonomy" id="66427"/>
    <lineage>
        <taxon>Bacteria</taxon>
        <taxon>Bacillati</taxon>
        <taxon>Actinomycetota</taxon>
        <taxon>Actinomycetes</taxon>
        <taxon>Kitasatosporales</taxon>
        <taxon>Streptomycetaceae</taxon>
        <taxon>Streptomyces</taxon>
    </lineage>
</organism>
<feature type="transmembrane region" description="Helical" evidence="1">
    <location>
        <begin position="127"/>
        <end position="149"/>
    </location>
</feature>
<dbReference type="Proteomes" id="UP000556084">
    <property type="component" value="Unassembled WGS sequence"/>
</dbReference>
<protein>
    <submittedName>
        <fullName evidence="2">Putative membrane protein</fullName>
    </submittedName>
</protein>
<keyword evidence="1" id="KW-1133">Transmembrane helix</keyword>
<dbReference type="Pfam" id="PF06197">
    <property type="entry name" value="DUF998"/>
    <property type="match status" value="1"/>
</dbReference>
<evidence type="ECO:0000313" key="2">
    <source>
        <dbReference type="EMBL" id="MBB4893938.1"/>
    </source>
</evidence>
<dbReference type="EMBL" id="JACHJH010000004">
    <property type="protein sequence ID" value="MBB4893938.1"/>
    <property type="molecule type" value="Genomic_DNA"/>
</dbReference>
<evidence type="ECO:0000256" key="1">
    <source>
        <dbReference type="SAM" id="Phobius"/>
    </source>
</evidence>
<accession>A0A7W7LQG7</accession>
<keyword evidence="1" id="KW-0812">Transmembrane</keyword>
<keyword evidence="1" id="KW-0472">Membrane</keyword>
<proteinExistence type="predicted"/>
<dbReference type="AlphaFoldDB" id="A0A7W7LQG7"/>
<reference evidence="2 3" key="1">
    <citation type="submission" date="2020-08" db="EMBL/GenBank/DDBJ databases">
        <title>Genomic Encyclopedia of Type Strains, Phase III (KMG-III): the genomes of soil and plant-associated and newly described type strains.</title>
        <authorList>
            <person name="Whitman W."/>
        </authorList>
    </citation>
    <scope>NUCLEOTIDE SEQUENCE [LARGE SCALE GENOMIC DNA]</scope>
    <source>
        <strain evidence="2 3">CECT 3266</strain>
    </source>
</reference>
<sequence>MAPRTSAAKIGAALWITAVVQFLVVQLAVEAGWRTPYSWAANNISDLGNVHCQTWDVSRPRYVCSPLHAAMNASFIAHGVLLLAGTLLAGACWGRGPVSVSARVLMVVNAVGWVIVGLVPADVDENLHVLGALFIMGLGNIGLVCTGFVRRDSLFGGQRRTTLALAAAAVIATVMFFGQLDPGTGLGGLERIAAFALDGWALVMALAVFGVFRRPVPEVPGKPETPF</sequence>
<feature type="transmembrane region" description="Helical" evidence="1">
    <location>
        <begin position="12"/>
        <end position="29"/>
    </location>
</feature>